<evidence type="ECO:0000256" key="4">
    <source>
        <dbReference type="ARBA" id="ARBA00023136"/>
    </source>
</evidence>
<dbReference type="CDD" id="cd00033">
    <property type="entry name" value="CCP"/>
    <property type="match status" value="1"/>
</dbReference>
<reference evidence="10 11" key="1">
    <citation type="submission" date="2019-04" db="EMBL/GenBank/DDBJ databases">
        <authorList>
            <consortium name="Wellcome Sanger Institute Data Sharing"/>
        </authorList>
    </citation>
    <scope>NUCLEOTIDE SEQUENCE [LARGE SCALE GENOMIC DNA]</scope>
</reference>
<dbReference type="InterPro" id="IPR000436">
    <property type="entry name" value="Sushi_SCR_CCP_dom"/>
</dbReference>
<dbReference type="Gene3D" id="2.60.40.10">
    <property type="entry name" value="Immunoglobulins"/>
    <property type="match status" value="1"/>
</dbReference>
<dbReference type="PROSITE" id="PS50958">
    <property type="entry name" value="SMB_2"/>
    <property type="match status" value="1"/>
</dbReference>
<dbReference type="Pfam" id="PF03782">
    <property type="entry name" value="AMOP"/>
    <property type="match status" value="1"/>
</dbReference>
<dbReference type="InterPro" id="IPR014756">
    <property type="entry name" value="Ig_E-set"/>
</dbReference>
<accession>A0A8C9SCP8</accession>
<protein>
    <recommendedName>
        <fullName evidence="12">Sushi domain-containing protein 2-like</fullName>
    </recommendedName>
</protein>
<keyword evidence="4" id="KW-0472">Membrane</keyword>
<dbReference type="InterPro" id="IPR051495">
    <property type="entry name" value="Epithelial_Barrier/Signaling"/>
</dbReference>
<dbReference type="InterPro" id="IPR013783">
    <property type="entry name" value="Ig-like_fold"/>
</dbReference>
<keyword evidence="6" id="KW-0768">Sushi</keyword>
<feature type="disulfide bond" evidence="6">
    <location>
        <begin position="680"/>
        <end position="707"/>
    </location>
</feature>
<evidence type="ECO:0000313" key="10">
    <source>
        <dbReference type="Ensembl" id="ENSSFOP00015030492.2"/>
    </source>
</evidence>
<dbReference type="GO" id="GO:0016020">
    <property type="term" value="C:membrane"/>
    <property type="evidence" value="ECO:0007669"/>
    <property type="project" value="UniProtKB-SubCell"/>
</dbReference>
<reference evidence="10" key="3">
    <citation type="submission" date="2025-09" db="UniProtKB">
        <authorList>
            <consortium name="Ensembl"/>
        </authorList>
    </citation>
    <scope>IDENTIFICATION</scope>
</reference>
<evidence type="ECO:0000259" key="8">
    <source>
        <dbReference type="PROSITE" id="PS50923"/>
    </source>
</evidence>
<evidence type="ECO:0000259" key="7">
    <source>
        <dbReference type="PROSITE" id="PS50856"/>
    </source>
</evidence>
<evidence type="ECO:0008006" key="12">
    <source>
        <dbReference type="Google" id="ProtNLM"/>
    </source>
</evidence>
<keyword evidence="2" id="KW-0812">Transmembrane</keyword>
<dbReference type="PANTHER" id="PTHR13802">
    <property type="entry name" value="MUCIN 4-RELATED"/>
    <property type="match status" value="1"/>
</dbReference>
<evidence type="ECO:0000256" key="2">
    <source>
        <dbReference type="ARBA" id="ARBA00022692"/>
    </source>
</evidence>
<dbReference type="SMART" id="SM00032">
    <property type="entry name" value="CCP"/>
    <property type="match status" value="1"/>
</dbReference>
<dbReference type="Pfam" id="PF23263">
    <property type="entry name" value="C8-3_MUC4"/>
    <property type="match status" value="1"/>
</dbReference>
<feature type="domain" description="SMB" evidence="9">
    <location>
        <begin position="10"/>
        <end position="49"/>
    </location>
</feature>
<feature type="domain" description="Sushi" evidence="8">
    <location>
        <begin position="652"/>
        <end position="709"/>
    </location>
</feature>
<organism evidence="10 11">
    <name type="scientific">Scleropages formosus</name>
    <name type="common">Asian bonytongue</name>
    <name type="synonym">Osteoglossum formosum</name>
    <dbReference type="NCBI Taxonomy" id="113540"/>
    <lineage>
        <taxon>Eukaryota</taxon>
        <taxon>Metazoa</taxon>
        <taxon>Chordata</taxon>
        <taxon>Craniata</taxon>
        <taxon>Vertebrata</taxon>
        <taxon>Euteleostomi</taxon>
        <taxon>Actinopterygii</taxon>
        <taxon>Neopterygii</taxon>
        <taxon>Teleostei</taxon>
        <taxon>Osteoglossocephala</taxon>
        <taxon>Osteoglossomorpha</taxon>
        <taxon>Osteoglossiformes</taxon>
        <taxon>Osteoglossidae</taxon>
        <taxon>Scleropages</taxon>
    </lineage>
</organism>
<dbReference type="InterPro" id="IPR005533">
    <property type="entry name" value="AMOP_dom"/>
</dbReference>
<name>A0A8C9SCP8_SCLFO</name>
<evidence type="ECO:0000256" key="6">
    <source>
        <dbReference type="PROSITE-ProRule" id="PRU00302"/>
    </source>
</evidence>
<reference evidence="10" key="2">
    <citation type="submission" date="2025-08" db="UniProtKB">
        <authorList>
            <consortium name="Ensembl"/>
        </authorList>
    </citation>
    <scope>IDENTIFICATION</scope>
</reference>
<dbReference type="InterPro" id="IPR001212">
    <property type="entry name" value="Somatomedin_B_dom"/>
</dbReference>
<dbReference type="SUPFAM" id="SSF90188">
    <property type="entry name" value="Somatomedin B domain"/>
    <property type="match status" value="1"/>
</dbReference>
<sequence>NVSTVEAWHLLLSCEKLCGADLKTCSCHPACEPHQTCCTDYRQFCVDTEPHSGTMFGGTDFVVSSTTFDPDSKLLCRFSGEVQTKGYVDRDGTGHCISPLLYETGWIPFEVSTDDGVTYSMQGTWVSVFPGWVDPGLKVTLVNLTQWQYYGTPNVAGALRMMWNTFHMRADQVNVELWGYRETGEPYSDSWLPEWNFIPQSAEKTLSTWHLGSVRVCPSSNPDDTWNVNALWSDLHALAWHLEGAFRQDSAAWALERCLDWDRLERRLGSFLNETIDCPCTLAQALADTARFHRDYGCDIMTGSVCTYHPGCVHCIRAIQASLKYGAGQQCCYDSAGDLVLTGDSVGGSTPDRGHVWGSPPYRRPPRVPGLSHWLYDVISFYYCCLWSDSCHYYFTHRPSSDCRSYKVPMAGVVFGNLHFITFNGTEYTLNGEGEFYLVCSDKGLTVQGRTEPVKLENGTLKKATRLAALAMKENTSDVIEVRFSSQQTHLEVLRNQQVLSFLQRGWVDLKGVLLFSSELKNITVMFPSGAGIEVRASGASMTATVLLPWSLVGVLMFCLPPGVIANGSSLFTYNSESLWNAARHPALGSALSTLEDPEDPLYPEVSELCVGEGSRLCSHDALAAQSIEMGRASQASFQAHMALVKDLEPVLSCGWLPPPSNGQKEGRKYLLRATVRFSCNKGYVLSGSSDRTCENTGRWSGDATHCVSGMHSVSCSLFAVLM</sequence>
<dbReference type="PROSITE" id="PS50923">
    <property type="entry name" value="SUSHI"/>
    <property type="match status" value="1"/>
</dbReference>
<dbReference type="AlphaFoldDB" id="A0A8C9SCP8"/>
<dbReference type="SUPFAM" id="SSF57535">
    <property type="entry name" value="Complement control module/SCR domain"/>
    <property type="match status" value="1"/>
</dbReference>
<dbReference type="Ensembl" id="ENSSFOT00015030839.2">
    <property type="protein sequence ID" value="ENSSFOP00015030492.2"/>
    <property type="gene ID" value="ENSSFOG00015019552.2"/>
</dbReference>
<comment type="caution">
    <text evidence="6">Lacks conserved residue(s) required for the propagation of feature annotation.</text>
</comment>
<dbReference type="OrthoDB" id="6051552at2759"/>
<evidence type="ECO:0000256" key="3">
    <source>
        <dbReference type="ARBA" id="ARBA00022989"/>
    </source>
</evidence>
<dbReference type="Gene3D" id="2.10.70.10">
    <property type="entry name" value="Complement Module, domain 1"/>
    <property type="match status" value="1"/>
</dbReference>
<dbReference type="GeneTree" id="ENSGT00730000110943"/>
<keyword evidence="11" id="KW-1185">Reference proteome</keyword>
<dbReference type="SMART" id="SM00723">
    <property type="entry name" value="AMOP"/>
    <property type="match status" value="1"/>
</dbReference>
<dbReference type="InterPro" id="IPR056619">
    <property type="entry name" value="C8-3_MUC4"/>
</dbReference>
<dbReference type="PROSITE" id="PS00524">
    <property type="entry name" value="SMB_1"/>
    <property type="match status" value="1"/>
</dbReference>
<dbReference type="InterPro" id="IPR035976">
    <property type="entry name" value="Sushi/SCR/CCP_sf"/>
</dbReference>
<proteinExistence type="predicted"/>
<dbReference type="PANTHER" id="PTHR13802:SF63">
    <property type="entry name" value="SUSHI DOMAIN-CONTAINING PROTEIN 2"/>
    <property type="match status" value="1"/>
</dbReference>
<dbReference type="GO" id="GO:0007399">
    <property type="term" value="P:nervous system development"/>
    <property type="evidence" value="ECO:0007669"/>
    <property type="project" value="UniProtKB-ARBA"/>
</dbReference>
<dbReference type="InterPro" id="IPR036024">
    <property type="entry name" value="Somatomedin_B-like_dom_sf"/>
</dbReference>
<evidence type="ECO:0000256" key="5">
    <source>
        <dbReference type="ARBA" id="ARBA00023157"/>
    </source>
</evidence>
<keyword evidence="3" id="KW-1133">Transmembrane helix</keyword>
<evidence type="ECO:0000259" key="9">
    <source>
        <dbReference type="PROSITE" id="PS50958"/>
    </source>
</evidence>
<dbReference type="Proteomes" id="UP000694397">
    <property type="component" value="Chromosome 12"/>
</dbReference>
<dbReference type="SUPFAM" id="SSF81296">
    <property type="entry name" value="E set domains"/>
    <property type="match status" value="1"/>
</dbReference>
<feature type="domain" description="AMOP" evidence="7">
    <location>
        <begin position="250"/>
        <end position="398"/>
    </location>
</feature>
<evidence type="ECO:0000256" key="1">
    <source>
        <dbReference type="ARBA" id="ARBA00004370"/>
    </source>
</evidence>
<dbReference type="Pfam" id="PF00084">
    <property type="entry name" value="Sushi"/>
    <property type="match status" value="1"/>
</dbReference>
<dbReference type="PROSITE" id="PS50856">
    <property type="entry name" value="AMOP"/>
    <property type="match status" value="1"/>
</dbReference>
<evidence type="ECO:0000313" key="11">
    <source>
        <dbReference type="Proteomes" id="UP000694397"/>
    </source>
</evidence>
<keyword evidence="5 6" id="KW-1015">Disulfide bond</keyword>
<comment type="subcellular location">
    <subcellularLocation>
        <location evidence="1">Membrane</location>
    </subcellularLocation>
</comment>